<gene>
    <name evidence="1" type="ORF">HPB50_015999</name>
</gene>
<evidence type="ECO:0000313" key="2">
    <source>
        <dbReference type="Proteomes" id="UP000821845"/>
    </source>
</evidence>
<accession>A0ACB7T8C6</accession>
<dbReference type="Proteomes" id="UP000821845">
    <property type="component" value="Chromosome 10"/>
</dbReference>
<name>A0ACB7T8C6_HYAAI</name>
<evidence type="ECO:0000313" key="1">
    <source>
        <dbReference type="EMBL" id="KAH6943095.1"/>
    </source>
</evidence>
<dbReference type="EMBL" id="CM023490">
    <property type="protein sequence ID" value="KAH6943095.1"/>
    <property type="molecule type" value="Genomic_DNA"/>
</dbReference>
<keyword evidence="2" id="KW-1185">Reference proteome</keyword>
<proteinExistence type="predicted"/>
<reference evidence="1" key="1">
    <citation type="submission" date="2020-05" db="EMBL/GenBank/DDBJ databases">
        <title>Large-scale comparative analyses of tick genomes elucidate their genetic diversity and vector capacities.</title>
        <authorList>
            <person name="Jia N."/>
            <person name="Wang J."/>
            <person name="Shi W."/>
            <person name="Du L."/>
            <person name="Sun Y."/>
            <person name="Zhan W."/>
            <person name="Jiang J."/>
            <person name="Wang Q."/>
            <person name="Zhang B."/>
            <person name="Ji P."/>
            <person name="Sakyi L.B."/>
            <person name="Cui X."/>
            <person name="Yuan T."/>
            <person name="Jiang B."/>
            <person name="Yang W."/>
            <person name="Lam T.T.-Y."/>
            <person name="Chang Q."/>
            <person name="Ding S."/>
            <person name="Wang X."/>
            <person name="Zhu J."/>
            <person name="Ruan X."/>
            <person name="Zhao L."/>
            <person name="Wei J."/>
            <person name="Que T."/>
            <person name="Du C."/>
            <person name="Cheng J."/>
            <person name="Dai P."/>
            <person name="Han X."/>
            <person name="Huang E."/>
            <person name="Gao Y."/>
            <person name="Liu J."/>
            <person name="Shao H."/>
            <person name="Ye R."/>
            <person name="Li L."/>
            <person name="Wei W."/>
            <person name="Wang X."/>
            <person name="Wang C."/>
            <person name="Yang T."/>
            <person name="Huo Q."/>
            <person name="Li W."/>
            <person name="Guo W."/>
            <person name="Chen H."/>
            <person name="Zhou L."/>
            <person name="Ni X."/>
            <person name="Tian J."/>
            <person name="Zhou Y."/>
            <person name="Sheng Y."/>
            <person name="Liu T."/>
            <person name="Pan Y."/>
            <person name="Xia L."/>
            <person name="Li J."/>
            <person name="Zhao F."/>
            <person name="Cao W."/>
        </authorList>
    </citation>
    <scope>NUCLEOTIDE SEQUENCE</scope>
    <source>
        <strain evidence="1">Hyas-2018</strain>
    </source>
</reference>
<sequence length="361" mass="39770">MVLAKHTPDFSVPPEHGTPGALGIRHRPEDVELASSEERPGPRSDVIGDAALRDRLETVHRARLARLLRLRREQYRQQPAGFRAEAVAVGVPNAALEAPQGAGSRRRDYDDDNDDDSSGDEGDTLYTDEEEADTSGGMVTRASWILSAASWVDQWFKHAIVKAKQVRLKRFLRIGVKHGGVGEGRGAGGENRGGGDRRAGGRVKSSHRDPYTDVADDDNEDYDDSRGPRGLSGGEQEGVSGNSGPAGKTRDDRRLRRRMDCIVDRVNNCIEWCRLKPTDTRLRQNRDNEPCRYWQPRFLHLLADFWSTSSGMCEAPSVRTDGDGCATTAAFCSCKTSQSVSAVVNPLSEARKKMGELKLEV</sequence>
<comment type="caution">
    <text evidence="1">The sequence shown here is derived from an EMBL/GenBank/DDBJ whole genome shotgun (WGS) entry which is preliminary data.</text>
</comment>
<organism evidence="1 2">
    <name type="scientific">Hyalomma asiaticum</name>
    <name type="common">Tick</name>
    <dbReference type="NCBI Taxonomy" id="266040"/>
    <lineage>
        <taxon>Eukaryota</taxon>
        <taxon>Metazoa</taxon>
        <taxon>Ecdysozoa</taxon>
        <taxon>Arthropoda</taxon>
        <taxon>Chelicerata</taxon>
        <taxon>Arachnida</taxon>
        <taxon>Acari</taxon>
        <taxon>Parasitiformes</taxon>
        <taxon>Ixodida</taxon>
        <taxon>Ixodoidea</taxon>
        <taxon>Ixodidae</taxon>
        <taxon>Hyalomminae</taxon>
        <taxon>Hyalomma</taxon>
    </lineage>
</organism>
<protein>
    <submittedName>
        <fullName evidence="1">Uncharacterized protein</fullName>
    </submittedName>
</protein>